<name>A0A0B6ZH89_9EUPU</name>
<protein>
    <recommendedName>
        <fullName evidence="2">EF-hand domain-containing protein</fullName>
    </recommendedName>
</protein>
<sequence>GGIEESLKASCDVHPRDKIITYMSKHNISLVDFFSHLNKDETMTLTSEAFKQGIELLNQTTSISLTDTDVNMLLEELDITGNGEIKYRELELENLKLWQKEHRIRMRITQRPMTS</sequence>
<accession>A0A0B6ZH89</accession>
<evidence type="ECO:0000313" key="1">
    <source>
        <dbReference type="EMBL" id="CEK67903.1"/>
    </source>
</evidence>
<dbReference type="SUPFAM" id="SSF47473">
    <property type="entry name" value="EF-hand"/>
    <property type="match status" value="1"/>
</dbReference>
<dbReference type="AlphaFoldDB" id="A0A0B6ZH89"/>
<gene>
    <name evidence="1" type="primary">ORF64359</name>
</gene>
<dbReference type="InterPro" id="IPR011992">
    <property type="entry name" value="EF-hand-dom_pair"/>
</dbReference>
<organism evidence="1">
    <name type="scientific">Arion vulgaris</name>
    <dbReference type="NCBI Taxonomy" id="1028688"/>
    <lineage>
        <taxon>Eukaryota</taxon>
        <taxon>Metazoa</taxon>
        <taxon>Spiralia</taxon>
        <taxon>Lophotrochozoa</taxon>
        <taxon>Mollusca</taxon>
        <taxon>Gastropoda</taxon>
        <taxon>Heterobranchia</taxon>
        <taxon>Euthyneura</taxon>
        <taxon>Panpulmonata</taxon>
        <taxon>Eupulmonata</taxon>
        <taxon>Stylommatophora</taxon>
        <taxon>Helicina</taxon>
        <taxon>Arionoidea</taxon>
        <taxon>Arionidae</taxon>
        <taxon>Arion</taxon>
    </lineage>
</organism>
<dbReference type="Gene3D" id="1.10.238.10">
    <property type="entry name" value="EF-hand"/>
    <property type="match status" value="1"/>
</dbReference>
<dbReference type="EMBL" id="HACG01021038">
    <property type="protein sequence ID" value="CEK67903.1"/>
    <property type="molecule type" value="Transcribed_RNA"/>
</dbReference>
<feature type="non-terminal residue" evidence="1">
    <location>
        <position position="1"/>
    </location>
</feature>
<reference evidence="1" key="1">
    <citation type="submission" date="2014-12" db="EMBL/GenBank/DDBJ databases">
        <title>Insight into the proteome of Arion vulgaris.</title>
        <authorList>
            <person name="Aradska J."/>
            <person name="Bulat T."/>
            <person name="Smidak R."/>
            <person name="Sarate P."/>
            <person name="Gangsoo J."/>
            <person name="Sialana F."/>
            <person name="Bilban M."/>
            <person name="Lubec G."/>
        </authorList>
    </citation>
    <scope>NUCLEOTIDE SEQUENCE</scope>
    <source>
        <tissue evidence="1">Skin</tissue>
    </source>
</reference>
<evidence type="ECO:0008006" key="2">
    <source>
        <dbReference type="Google" id="ProtNLM"/>
    </source>
</evidence>
<proteinExistence type="predicted"/>